<organism evidence="2 3">
    <name type="scientific">Rhizopus stolonifer</name>
    <name type="common">Rhizopus nigricans</name>
    <dbReference type="NCBI Taxonomy" id="4846"/>
    <lineage>
        <taxon>Eukaryota</taxon>
        <taxon>Fungi</taxon>
        <taxon>Fungi incertae sedis</taxon>
        <taxon>Mucoromycota</taxon>
        <taxon>Mucoromycotina</taxon>
        <taxon>Mucoromycetes</taxon>
        <taxon>Mucorales</taxon>
        <taxon>Mucorineae</taxon>
        <taxon>Rhizopodaceae</taxon>
        <taxon>Rhizopus</taxon>
    </lineage>
</organism>
<dbReference type="OrthoDB" id="2240924at2759"/>
<evidence type="ECO:0000313" key="2">
    <source>
        <dbReference type="EMBL" id="RCI04080.1"/>
    </source>
</evidence>
<keyword evidence="3" id="KW-1185">Reference proteome</keyword>
<feature type="compositionally biased region" description="Polar residues" evidence="1">
    <location>
        <begin position="372"/>
        <end position="388"/>
    </location>
</feature>
<feature type="region of interest" description="Disordered" evidence="1">
    <location>
        <begin position="367"/>
        <end position="402"/>
    </location>
</feature>
<gene>
    <name evidence="2" type="ORF">CU098_012788</name>
</gene>
<accession>A0A367KPN4</accession>
<reference evidence="2 3" key="1">
    <citation type="journal article" date="2018" name="G3 (Bethesda)">
        <title>Phylogenetic and Phylogenomic Definition of Rhizopus Species.</title>
        <authorList>
            <person name="Gryganskyi A.P."/>
            <person name="Golan J."/>
            <person name="Dolatabadi S."/>
            <person name="Mondo S."/>
            <person name="Robb S."/>
            <person name="Idnurm A."/>
            <person name="Muszewska A."/>
            <person name="Steczkiewicz K."/>
            <person name="Masonjones S."/>
            <person name="Liao H.L."/>
            <person name="Gajdeczka M.T."/>
            <person name="Anike F."/>
            <person name="Vuek A."/>
            <person name="Anishchenko I.M."/>
            <person name="Voigt K."/>
            <person name="de Hoog G.S."/>
            <person name="Smith M.E."/>
            <person name="Heitman J."/>
            <person name="Vilgalys R."/>
            <person name="Stajich J.E."/>
        </authorList>
    </citation>
    <scope>NUCLEOTIDE SEQUENCE [LARGE SCALE GENOMIC DNA]</scope>
    <source>
        <strain evidence="2 3">LSU 92-RS-03</strain>
    </source>
</reference>
<dbReference type="AlphaFoldDB" id="A0A367KPN4"/>
<comment type="caution">
    <text evidence="2">The sequence shown here is derived from an EMBL/GenBank/DDBJ whole genome shotgun (WGS) entry which is preliminary data.</text>
</comment>
<dbReference type="Proteomes" id="UP000253551">
    <property type="component" value="Unassembled WGS sequence"/>
</dbReference>
<proteinExistence type="predicted"/>
<feature type="non-terminal residue" evidence="2">
    <location>
        <position position="402"/>
    </location>
</feature>
<protein>
    <submittedName>
        <fullName evidence="2">Uncharacterized protein</fullName>
    </submittedName>
</protein>
<sequence length="402" mass="45819">MLCNTQDAQDAPQKKKSFIHPHDPYVEQEYEALIRAWKNQLIEHTPSSHNNDYIRFAWLRLMDHYLDQQWLDSKQMLQCAQAWSARDSLSLTEAVHTMNILSLKLMQRSLNARQEMLQALGDPGFMVSFDQDEAIVTTPIVPESTVENETLRARRMTLLLEQPLHLSATRRSRIGSSSSTPDMPTSQKEMVHRLNRKYESYYQQLYHSTPHLWKGDNQQQEFSDASSVFTSVHSETSSPILPSGAQWKSWFLGNDTRPPPPLAPSLSSPPIVVVSRDKQEEEEQPTVFANEKVQTDDSFANMYSRESKKVSKQPFLMARSESSITAFRPISNNLAPRCQPFSNYYSSSNNSVPEASYSTSAIQNDKIKITKSKSFPSKPTFTSKIPTRSSPPPLPPHKDQPQ</sequence>
<evidence type="ECO:0000256" key="1">
    <source>
        <dbReference type="SAM" id="MobiDB-lite"/>
    </source>
</evidence>
<evidence type="ECO:0000313" key="3">
    <source>
        <dbReference type="Proteomes" id="UP000253551"/>
    </source>
</evidence>
<dbReference type="EMBL" id="PJQM01000795">
    <property type="protein sequence ID" value="RCI04080.1"/>
    <property type="molecule type" value="Genomic_DNA"/>
</dbReference>
<name>A0A367KPN4_RHIST</name>